<dbReference type="GO" id="GO:0009055">
    <property type="term" value="F:electron transfer activity"/>
    <property type="evidence" value="ECO:0007669"/>
    <property type="project" value="InterPro"/>
</dbReference>
<dbReference type="Pfam" id="PF07635">
    <property type="entry name" value="PSCyt1"/>
    <property type="match status" value="1"/>
</dbReference>
<evidence type="ECO:0000256" key="2">
    <source>
        <dbReference type="SAM" id="SignalP"/>
    </source>
</evidence>
<dbReference type="SUPFAM" id="SSF46626">
    <property type="entry name" value="Cytochrome c"/>
    <property type="match status" value="1"/>
</dbReference>
<dbReference type="PANTHER" id="PTHR35889:SF3">
    <property type="entry name" value="F-BOX DOMAIN-CONTAINING PROTEIN"/>
    <property type="match status" value="1"/>
</dbReference>
<feature type="compositionally biased region" description="Basic and acidic residues" evidence="1">
    <location>
        <begin position="461"/>
        <end position="471"/>
    </location>
</feature>
<dbReference type="KEGG" id="llh:I41_38860"/>
<feature type="domain" description="Cytochrome C Planctomycete-type" evidence="5">
    <location>
        <begin position="51"/>
        <end position="109"/>
    </location>
</feature>
<protein>
    <submittedName>
        <fullName evidence="6">Planctomycete cytochrome C</fullName>
    </submittedName>
</protein>
<dbReference type="GO" id="GO:0020037">
    <property type="term" value="F:heme binding"/>
    <property type="evidence" value="ECO:0007669"/>
    <property type="project" value="InterPro"/>
</dbReference>
<dbReference type="EMBL" id="CP036339">
    <property type="protein sequence ID" value="QDT74688.1"/>
    <property type="molecule type" value="Genomic_DNA"/>
</dbReference>
<dbReference type="InterPro" id="IPR022655">
    <property type="entry name" value="DUF1553"/>
</dbReference>
<dbReference type="AlphaFoldDB" id="A0A517U244"/>
<evidence type="ECO:0000259" key="5">
    <source>
        <dbReference type="Pfam" id="PF07635"/>
    </source>
</evidence>
<dbReference type="OrthoDB" id="127107at2"/>
<evidence type="ECO:0000313" key="6">
    <source>
        <dbReference type="EMBL" id="QDT74688.1"/>
    </source>
</evidence>
<sequence length="859" mass="94880" precursor="true">MGTRVVTTIGRLAAGVAIAFSASISFAAQPALTEQMEFFEQRVRPLLVEHCYPCHAGNKRQGGLSLEYRSGWQTGGDRGPAILADRPEDSPLLRAVRYQDDYPQMPPDGKLSAEQIAVLEQWVRMGAPDPRDGEAIEAAPGPSGTLWVLEPLPDVTPPQVDNAEWPLGDIDRFVLARLEQKGWQPSPDVDRGAWLRRVTFDLTGLPPTMAEVDAFLGDASEEAFARVVDRLLSSREYGERWARPWLDLVGYADQIGSANNVPAEQAWRYRDYVIRALNAEKPFDQFIREQLAGDLLTSSSIEERQDQIIATGFLVLGNVNIVESDKLVMRMDLVDHQIEKVGKAFLGMSLQCARCHDHKFDPIILQDYYGLAGIFASTESTRKVDRGVWSTVTLVTLPETLAEFTTREAALSAHDREVEEIRQEQALSARRIDEIDRLLETAEQGISNGESATLANASSPEDDRSPAELKQERADLAAKVAACNQRLWHKDYIRPSAPATFAVKEGAEIGNSRICLRGNPHAPGDVVPRGFIRAMARGTGPKIPADQSGRQQLADWLTGPASHVVSRVTVNRLWQKLFGRGIVDSVDYFGARSEPPSHPELLDFLARQFISQGWSQKQLLRELVLSRTYRQQSTATTAASTMLAADPDNRLLWRMSPRRLEAEMIRDALLASSGLLRCSAGGPALAPEFMENVGELDPKSVNPISFSLQRFRDDAPRVRTIYLPVVRSSEQRGPADILNFFDFPQPAQYTGGRPTTAVASQALFLINGPLLQQAAKSLTETLLADSSLEDEEARLHALYRRVLNRPCTPEELSNARAFLGASAPAAPENGSAGADASRHDSWQQLAHALLASNEFLFRL</sequence>
<evidence type="ECO:0000313" key="7">
    <source>
        <dbReference type="Proteomes" id="UP000317909"/>
    </source>
</evidence>
<evidence type="ECO:0000256" key="1">
    <source>
        <dbReference type="SAM" id="MobiDB-lite"/>
    </source>
</evidence>
<feature type="region of interest" description="Disordered" evidence="1">
    <location>
        <begin position="446"/>
        <end position="471"/>
    </location>
</feature>
<reference evidence="6 7" key="1">
    <citation type="submission" date="2019-02" db="EMBL/GenBank/DDBJ databases">
        <title>Deep-cultivation of Planctomycetes and their phenomic and genomic characterization uncovers novel biology.</title>
        <authorList>
            <person name="Wiegand S."/>
            <person name="Jogler M."/>
            <person name="Boedeker C."/>
            <person name="Pinto D."/>
            <person name="Vollmers J."/>
            <person name="Rivas-Marin E."/>
            <person name="Kohn T."/>
            <person name="Peeters S.H."/>
            <person name="Heuer A."/>
            <person name="Rast P."/>
            <person name="Oberbeckmann S."/>
            <person name="Bunk B."/>
            <person name="Jeske O."/>
            <person name="Meyerdierks A."/>
            <person name="Storesund J.E."/>
            <person name="Kallscheuer N."/>
            <person name="Luecker S."/>
            <person name="Lage O.M."/>
            <person name="Pohl T."/>
            <person name="Merkel B.J."/>
            <person name="Hornburger P."/>
            <person name="Mueller R.-W."/>
            <person name="Bruemmer F."/>
            <person name="Labrenz M."/>
            <person name="Spormann A.M."/>
            <person name="Op den Camp H."/>
            <person name="Overmann J."/>
            <person name="Amann R."/>
            <person name="Jetten M.S.M."/>
            <person name="Mascher T."/>
            <person name="Medema M.H."/>
            <person name="Devos D.P."/>
            <person name="Kaster A.-K."/>
            <person name="Ovreas L."/>
            <person name="Rohde M."/>
            <person name="Galperin M.Y."/>
            <person name="Jogler C."/>
        </authorList>
    </citation>
    <scope>NUCLEOTIDE SEQUENCE [LARGE SCALE GENOMIC DNA]</scope>
    <source>
        <strain evidence="6 7">I41</strain>
    </source>
</reference>
<dbReference type="Pfam" id="PF07587">
    <property type="entry name" value="PSD1"/>
    <property type="match status" value="1"/>
</dbReference>
<keyword evidence="7" id="KW-1185">Reference proteome</keyword>
<dbReference type="RefSeq" id="WP_145434432.1">
    <property type="nucleotide sequence ID" value="NZ_CP036339.1"/>
</dbReference>
<evidence type="ECO:0000259" key="3">
    <source>
        <dbReference type="Pfam" id="PF07583"/>
    </source>
</evidence>
<proteinExistence type="predicted"/>
<dbReference type="Pfam" id="PF07583">
    <property type="entry name" value="PSCyt2"/>
    <property type="match status" value="1"/>
</dbReference>
<name>A0A517U244_9BACT</name>
<feature type="domain" description="DUF1549" evidence="3">
    <location>
        <begin position="170"/>
        <end position="379"/>
    </location>
</feature>
<feature type="chain" id="PRO_5022101722" evidence="2">
    <location>
        <begin position="28"/>
        <end position="859"/>
    </location>
</feature>
<dbReference type="InterPro" id="IPR011429">
    <property type="entry name" value="Cyt_c_Planctomycete-type"/>
</dbReference>
<gene>
    <name evidence="6" type="ORF">I41_38860</name>
</gene>
<feature type="compositionally biased region" description="Polar residues" evidence="1">
    <location>
        <begin position="446"/>
        <end position="459"/>
    </location>
</feature>
<dbReference type="Proteomes" id="UP000317909">
    <property type="component" value="Chromosome"/>
</dbReference>
<accession>A0A517U244</accession>
<evidence type="ECO:0000259" key="4">
    <source>
        <dbReference type="Pfam" id="PF07587"/>
    </source>
</evidence>
<dbReference type="InterPro" id="IPR011444">
    <property type="entry name" value="DUF1549"/>
</dbReference>
<feature type="domain" description="DUF1553" evidence="4">
    <location>
        <begin position="549"/>
        <end position="819"/>
    </location>
</feature>
<dbReference type="InterPro" id="IPR036909">
    <property type="entry name" value="Cyt_c-like_dom_sf"/>
</dbReference>
<dbReference type="PANTHER" id="PTHR35889">
    <property type="entry name" value="CYCLOINULO-OLIGOSACCHARIDE FRUCTANOTRANSFERASE-RELATED"/>
    <property type="match status" value="1"/>
</dbReference>
<organism evidence="6 7">
    <name type="scientific">Lacipirellula limnantheis</name>
    <dbReference type="NCBI Taxonomy" id="2528024"/>
    <lineage>
        <taxon>Bacteria</taxon>
        <taxon>Pseudomonadati</taxon>
        <taxon>Planctomycetota</taxon>
        <taxon>Planctomycetia</taxon>
        <taxon>Pirellulales</taxon>
        <taxon>Lacipirellulaceae</taxon>
        <taxon>Lacipirellula</taxon>
    </lineage>
</organism>
<keyword evidence="2" id="KW-0732">Signal</keyword>
<feature type="signal peptide" evidence="2">
    <location>
        <begin position="1"/>
        <end position="27"/>
    </location>
</feature>